<dbReference type="Pfam" id="PF00528">
    <property type="entry name" value="BPD_transp_1"/>
    <property type="match status" value="1"/>
</dbReference>
<keyword evidence="2 6" id="KW-0813">Transport</keyword>
<evidence type="ECO:0000256" key="3">
    <source>
        <dbReference type="ARBA" id="ARBA00022692"/>
    </source>
</evidence>
<dbReference type="PROSITE" id="PS50928">
    <property type="entry name" value="ABC_TM1"/>
    <property type="match status" value="1"/>
</dbReference>
<comment type="similarity">
    <text evidence="6">Belongs to the binding-protein-dependent transport system permease family.</text>
</comment>
<accession>A0ABY8H9G8</accession>
<dbReference type="EMBL" id="CP121252">
    <property type="protein sequence ID" value="WFP17308.1"/>
    <property type="molecule type" value="Genomic_DNA"/>
</dbReference>
<comment type="subcellular location">
    <subcellularLocation>
        <location evidence="6">Cell membrane</location>
        <topology evidence="6">Multi-pass membrane protein</topology>
    </subcellularLocation>
    <subcellularLocation>
        <location evidence="1">Membrane</location>
        <topology evidence="1">Multi-pass membrane protein</topology>
    </subcellularLocation>
</comment>
<feature type="domain" description="ABC transmembrane type-1" evidence="7">
    <location>
        <begin position="25"/>
        <end position="204"/>
    </location>
</feature>
<dbReference type="Gene3D" id="1.10.3720.10">
    <property type="entry name" value="MetI-like"/>
    <property type="match status" value="1"/>
</dbReference>
<dbReference type="PANTHER" id="PTHR30177">
    <property type="entry name" value="GLYCINE BETAINE/L-PROLINE TRANSPORT SYSTEM PERMEASE PROTEIN PROW"/>
    <property type="match status" value="1"/>
</dbReference>
<name>A0ABY8H9G8_9MICC</name>
<feature type="transmembrane region" description="Helical" evidence="6">
    <location>
        <begin position="184"/>
        <end position="207"/>
    </location>
</feature>
<gene>
    <name evidence="8" type="ORF">P8192_04130</name>
</gene>
<feature type="transmembrane region" description="Helical" evidence="6">
    <location>
        <begin position="31"/>
        <end position="51"/>
    </location>
</feature>
<dbReference type="InterPro" id="IPR000515">
    <property type="entry name" value="MetI-like"/>
</dbReference>
<feature type="transmembrane region" description="Helical" evidence="6">
    <location>
        <begin position="58"/>
        <end position="85"/>
    </location>
</feature>
<protein>
    <submittedName>
        <fullName evidence="8">ABC transporter permease</fullName>
    </submittedName>
</protein>
<evidence type="ECO:0000256" key="5">
    <source>
        <dbReference type="ARBA" id="ARBA00023136"/>
    </source>
</evidence>
<feature type="transmembrane region" description="Helical" evidence="6">
    <location>
        <begin position="91"/>
        <end position="110"/>
    </location>
</feature>
<dbReference type="InterPro" id="IPR051204">
    <property type="entry name" value="ABC_transp_perm/SBD"/>
</dbReference>
<keyword evidence="5 6" id="KW-0472">Membrane</keyword>
<evidence type="ECO:0000313" key="9">
    <source>
        <dbReference type="Proteomes" id="UP001219037"/>
    </source>
</evidence>
<evidence type="ECO:0000256" key="1">
    <source>
        <dbReference type="ARBA" id="ARBA00004141"/>
    </source>
</evidence>
<dbReference type="PANTHER" id="PTHR30177:SF33">
    <property type="entry name" value="POSSIBLE OSMOPROTECTANT (GLYCINE BETAINE_CARNITINE_CHOLINE_L-PROLINE) TRANSPORT INTEGRAL MEMBRANE PROTEIN ABC TRANSPORTER PROZ"/>
    <property type="match status" value="1"/>
</dbReference>
<dbReference type="InterPro" id="IPR035906">
    <property type="entry name" value="MetI-like_sf"/>
</dbReference>
<keyword evidence="3 6" id="KW-0812">Transmembrane</keyword>
<evidence type="ECO:0000256" key="4">
    <source>
        <dbReference type="ARBA" id="ARBA00022989"/>
    </source>
</evidence>
<dbReference type="RefSeq" id="WP_270106002.1">
    <property type="nucleotide sequence ID" value="NZ_CP121252.1"/>
</dbReference>
<keyword evidence="4 6" id="KW-1133">Transmembrane helix</keyword>
<dbReference type="CDD" id="cd06261">
    <property type="entry name" value="TM_PBP2"/>
    <property type="match status" value="1"/>
</dbReference>
<dbReference type="SUPFAM" id="SSF161098">
    <property type="entry name" value="MetI-like"/>
    <property type="match status" value="1"/>
</dbReference>
<sequence>MIAETLAWLTDPGHWEGTGGIARRSLEHLQYTGTVILIALIIAVPFGWWIGHTRRFSGIVVGVSAAARALPTLGLITLFAVLMGIGVVPPLAALVILAIPSVLAGAFSGFDTVDPRVVDAARAQGFTTAQIVTRIEIPLGLPLLLGGIRTATLQVMSTATLAAYVGAGGLGRFVFLGLNTQQYAMMLGASVMVIVLTLLIDLALAGVQRAAVPHGQRLAAASPDSA</sequence>
<organism evidence="8 9">
    <name type="scientific">Citricoccus muralis</name>
    <dbReference type="NCBI Taxonomy" id="169134"/>
    <lineage>
        <taxon>Bacteria</taxon>
        <taxon>Bacillati</taxon>
        <taxon>Actinomycetota</taxon>
        <taxon>Actinomycetes</taxon>
        <taxon>Micrococcales</taxon>
        <taxon>Micrococcaceae</taxon>
        <taxon>Citricoccus</taxon>
    </lineage>
</organism>
<reference evidence="8 9" key="1">
    <citation type="submission" date="2023-04" db="EMBL/GenBank/DDBJ databases">
        <title>Funneling lignin-derived compounds into biodiesel using alkali-halophilic Citricoccus sp. P2.</title>
        <authorList>
            <person name="Luo C.-B."/>
        </authorList>
    </citation>
    <scope>NUCLEOTIDE SEQUENCE [LARGE SCALE GENOMIC DNA]</scope>
    <source>
        <strain evidence="8 9">P2</strain>
    </source>
</reference>
<evidence type="ECO:0000313" key="8">
    <source>
        <dbReference type="EMBL" id="WFP17308.1"/>
    </source>
</evidence>
<proteinExistence type="inferred from homology"/>
<evidence type="ECO:0000259" key="7">
    <source>
        <dbReference type="PROSITE" id="PS50928"/>
    </source>
</evidence>
<evidence type="ECO:0000256" key="6">
    <source>
        <dbReference type="RuleBase" id="RU363032"/>
    </source>
</evidence>
<feature type="transmembrane region" description="Helical" evidence="6">
    <location>
        <begin position="159"/>
        <end position="178"/>
    </location>
</feature>
<evidence type="ECO:0000256" key="2">
    <source>
        <dbReference type="ARBA" id="ARBA00022448"/>
    </source>
</evidence>
<keyword evidence="9" id="KW-1185">Reference proteome</keyword>
<dbReference type="Proteomes" id="UP001219037">
    <property type="component" value="Chromosome"/>
</dbReference>